<dbReference type="EMBL" id="CADIKR010000001">
    <property type="protein sequence ID" value="CAB3836032.1"/>
    <property type="molecule type" value="Genomic_DNA"/>
</dbReference>
<feature type="transmembrane region" description="Helical" evidence="1">
    <location>
        <begin position="773"/>
        <end position="795"/>
    </location>
</feature>
<dbReference type="RefSeq" id="WP_180098015.1">
    <property type="nucleotide sequence ID" value="NZ_CADIKR010000001.1"/>
</dbReference>
<proteinExistence type="predicted"/>
<gene>
    <name evidence="3" type="ORF">LMG3415_01180</name>
</gene>
<accession>A0ABM8L973</accession>
<evidence type="ECO:0000313" key="4">
    <source>
        <dbReference type="Proteomes" id="UP000507140"/>
    </source>
</evidence>
<dbReference type="CDD" id="cd20706">
    <property type="entry name" value="MIX_II"/>
    <property type="match status" value="1"/>
</dbReference>
<dbReference type="Pfam" id="PF20249">
    <property type="entry name" value="VasX_N"/>
    <property type="match status" value="1"/>
</dbReference>
<keyword evidence="1" id="KW-0812">Transmembrane</keyword>
<reference evidence="3 4" key="1">
    <citation type="submission" date="2020-04" db="EMBL/GenBank/DDBJ databases">
        <authorList>
            <person name="De Canck E."/>
        </authorList>
    </citation>
    <scope>NUCLEOTIDE SEQUENCE [LARGE SCALE GENOMIC DNA]</scope>
    <source>
        <strain evidence="3 4">LMG 3415</strain>
    </source>
</reference>
<protein>
    <recommendedName>
        <fullName evidence="2">Toxin VasX N-terminal region domain-containing protein</fullName>
    </recommendedName>
</protein>
<dbReference type="InterPro" id="IPR046864">
    <property type="entry name" value="VasX_N"/>
</dbReference>
<keyword evidence="4" id="KW-1185">Reference proteome</keyword>
<keyword evidence="1" id="KW-0472">Membrane</keyword>
<keyword evidence="1" id="KW-1133">Transmembrane helix</keyword>
<dbReference type="Proteomes" id="UP000507140">
    <property type="component" value="Unassembled WGS sequence"/>
</dbReference>
<evidence type="ECO:0000256" key="1">
    <source>
        <dbReference type="SAM" id="Phobius"/>
    </source>
</evidence>
<evidence type="ECO:0000313" key="3">
    <source>
        <dbReference type="EMBL" id="CAB3836032.1"/>
    </source>
</evidence>
<organism evidence="3 4">
    <name type="scientific">Achromobacter mucicolens</name>
    <dbReference type="NCBI Taxonomy" id="1389922"/>
    <lineage>
        <taxon>Bacteria</taxon>
        <taxon>Pseudomonadati</taxon>
        <taxon>Pseudomonadota</taxon>
        <taxon>Betaproteobacteria</taxon>
        <taxon>Burkholderiales</taxon>
        <taxon>Alcaligenaceae</taxon>
        <taxon>Achromobacter</taxon>
    </lineage>
</organism>
<name>A0ABM8L973_9BURK</name>
<feature type="domain" description="Toxin VasX N-terminal region" evidence="2">
    <location>
        <begin position="26"/>
        <end position="89"/>
    </location>
</feature>
<evidence type="ECO:0000259" key="2">
    <source>
        <dbReference type="Pfam" id="PF20249"/>
    </source>
</evidence>
<sequence length="941" mass="101495">MIVISKTARELSNCTASDSAESSRQCNKVIPFYPLRYALAPAEKAGYAYTHKNLERGFPVLASSQYVLRSLRDDDGFLYILDPDNREQILCFVYCSPDGETNGGKRRPASFQRLQLDEAFRATGLVGELLPFPYIPAYHHDPKIVTIWFADTLLSARKLTAIHDGCTAAFGTFGTSVDLTSWLTAFAQDLDPEQAPEVPHTLRLEDIADQNPIGLDGATVPWSEYADGVLAPSVAAMRMAQGPRSARLAVVLHDPVGMASELNHRIDGVLRQWSTYNEHAARLRWVSDAIEALGNNVAREAELQTLLNDAVGSALPPGVTGGAANAARARAYEKGLAAKRKLFMESVDEKARAEFLKNDVPTVGRYQEWLNDAAADLVPWGTTYIGPGALSATVANLYDWADPTNFAAGRAAVVRTLFGLICCTPGTQALTQQLTPDGPREGTLLAYALTGYPKISAWAATRRVFEATSDHLATQALNDLGVLVKEVMPDPASRQLTALAMLALTNGKSSMTGSAIWSSRYAALFEAAEGRLAIPQQIATRDIPELLRREANLTGPVKFRISPLAQGAKDYVNIMRLTSALQDAEVAHLRKAAPTITNKLSLWHGAKIGLSGLSVLTSVTNTSNALNELVTTDQSALVNCLNVTGNLLAIEGAGKGLTAAVLSRQHDLAALNGKRAEAEALKKLASRADRWAIALVAGASLVTAFKDKHSLDSRGSTEKSVTTVGIRIQEASAAIGFSYLGAKMWTQGATELAAKIALQKSAERVAFAAVERAAIWFAGAPIALILAALQVAHAWNQSRADKAKITDWISHGCLGLSPALDGKAEQQKYHELFLSPRIDTSVKVGNVVLESILPRFGAPRTQREVVVWLPGWQPQISAYKIVQHVAFGLFEEDSFDDPSAVRVVKGNGYVQVGARNLLGNTVVRYWPNGFTQPDLVLETTG</sequence>
<comment type="caution">
    <text evidence="3">The sequence shown here is derived from an EMBL/GenBank/DDBJ whole genome shotgun (WGS) entry which is preliminary data.</text>
</comment>